<reference evidence="7" key="2">
    <citation type="submission" date="2021-09" db="EMBL/GenBank/DDBJ databases">
        <authorList>
            <person name="Jia N."/>
            <person name="Wang J."/>
            <person name="Shi W."/>
            <person name="Du L."/>
            <person name="Sun Y."/>
            <person name="Zhan W."/>
            <person name="Jiang J."/>
            <person name="Wang Q."/>
            <person name="Zhang B."/>
            <person name="Ji P."/>
            <person name="Sakyi L.B."/>
            <person name="Cui X."/>
            <person name="Yuan T."/>
            <person name="Jiang B."/>
            <person name="Yang W."/>
            <person name="Lam T.T.-Y."/>
            <person name="Chang Q."/>
            <person name="Ding S."/>
            <person name="Wang X."/>
            <person name="Zhu J."/>
            <person name="Ruan X."/>
            <person name="Zhao L."/>
            <person name="Wei J."/>
            <person name="Que T."/>
            <person name="Du C."/>
            <person name="Cheng J."/>
            <person name="Dai P."/>
            <person name="Han X."/>
            <person name="Huang E."/>
            <person name="Gao Y."/>
            <person name="Liu J."/>
            <person name="Shao H."/>
            <person name="Ye R."/>
            <person name="Li L."/>
            <person name="Wei W."/>
            <person name="Wang X."/>
            <person name="Wang C."/>
            <person name="Huo Q."/>
            <person name="Li W."/>
            <person name="Guo W."/>
            <person name="Chen H."/>
            <person name="Chen S."/>
            <person name="Zhou L."/>
            <person name="Zhou L."/>
            <person name="Ni X."/>
            <person name="Tian J."/>
            <person name="Zhou Y."/>
            <person name="Sheng Y."/>
            <person name="Liu T."/>
            <person name="Pan Y."/>
            <person name="Xia L."/>
            <person name="Li J."/>
            <person name="Zhao F."/>
            <person name="Cao W."/>
        </authorList>
    </citation>
    <scope>NUCLEOTIDE SEQUENCE</scope>
    <source>
        <strain evidence="7">Rmic-2018</strain>
        <tissue evidence="7">Larvae</tissue>
    </source>
</reference>
<evidence type="ECO:0000256" key="5">
    <source>
        <dbReference type="SAM" id="MobiDB-lite"/>
    </source>
</evidence>
<dbReference type="Gene3D" id="3.30.40.10">
    <property type="entry name" value="Zinc/RING finger domain, C3HC4 (zinc finger)"/>
    <property type="match status" value="1"/>
</dbReference>
<dbReference type="OMA" id="RMDHAMG"/>
<evidence type="ECO:0000256" key="4">
    <source>
        <dbReference type="SAM" id="Coils"/>
    </source>
</evidence>
<feature type="domain" description="RING-type" evidence="6">
    <location>
        <begin position="5"/>
        <end position="52"/>
    </location>
</feature>
<evidence type="ECO:0000256" key="1">
    <source>
        <dbReference type="ARBA" id="ARBA00022771"/>
    </source>
</evidence>
<protein>
    <recommendedName>
        <fullName evidence="6">RING-type domain-containing protein</fullName>
    </recommendedName>
</protein>
<dbReference type="InterPro" id="IPR001841">
    <property type="entry name" value="Znf_RING"/>
</dbReference>
<dbReference type="EMBL" id="JABSTU010000007">
    <property type="protein sequence ID" value="KAH8025695.1"/>
    <property type="molecule type" value="Genomic_DNA"/>
</dbReference>
<evidence type="ECO:0000256" key="3">
    <source>
        <dbReference type="PROSITE-ProRule" id="PRU00175"/>
    </source>
</evidence>
<sequence>MRPSCCICMETIHASSSSSDGNSVSATECGHVFHDVCLRRWLTTSNSCPTCRKQLHDEKIVKLFLDGADLLPDGCIRNEGGPLRLIQRQLCVARSQLEEAAAVEKRQAEEAHALRGNVRRLEGVARTYNSKYVNMMRENGRLRSQLRYLREEVRDRRILRRENSALQNELRSKERQLAISEEIRKRMDHAMGGLRVQLDQREALLQQQVQQIQALQERSHHHAEFTFQSIQWPLPSWSDRSDDSPQRKPMLPSQGTVDREDNLKNSAIGLAETNYRYRQNTNSSARLKTFAR</sequence>
<proteinExistence type="predicted"/>
<dbReference type="GO" id="GO:0005634">
    <property type="term" value="C:nucleus"/>
    <property type="evidence" value="ECO:0007669"/>
    <property type="project" value="TreeGrafter"/>
</dbReference>
<accession>A0A9J6DU41</accession>
<dbReference type="GO" id="GO:0016567">
    <property type="term" value="P:protein ubiquitination"/>
    <property type="evidence" value="ECO:0007669"/>
    <property type="project" value="TreeGrafter"/>
</dbReference>
<name>A0A9J6DU41_RHIMP</name>
<dbReference type="SUPFAM" id="SSF57850">
    <property type="entry name" value="RING/U-box"/>
    <property type="match status" value="1"/>
</dbReference>
<dbReference type="Pfam" id="PF13639">
    <property type="entry name" value="zf-RING_2"/>
    <property type="match status" value="1"/>
</dbReference>
<dbReference type="PROSITE" id="PS50089">
    <property type="entry name" value="ZF_RING_2"/>
    <property type="match status" value="1"/>
</dbReference>
<feature type="region of interest" description="Disordered" evidence="5">
    <location>
        <begin position="236"/>
        <end position="263"/>
    </location>
</feature>
<keyword evidence="4" id="KW-0175">Coiled coil</keyword>
<evidence type="ECO:0000313" key="7">
    <source>
        <dbReference type="EMBL" id="KAH8025695.1"/>
    </source>
</evidence>
<dbReference type="AlphaFoldDB" id="A0A9J6DU41"/>
<evidence type="ECO:0000313" key="8">
    <source>
        <dbReference type="Proteomes" id="UP000821866"/>
    </source>
</evidence>
<feature type="coiled-coil region" evidence="4">
    <location>
        <begin position="149"/>
        <end position="218"/>
    </location>
</feature>
<comment type="caution">
    <text evidence="7">The sequence shown here is derived from an EMBL/GenBank/DDBJ whole genome shotgun (WGS) entry which is preliminary data.</text>
</comment>
<gene>
    <name evidence="7" type="ORF">HPB51_010779</name>
</gene>
<keyword evidence="1 3" id="KW-0479">Metal-binding</keyword>
<dbReference type="PANTHER" id="PTHR46569">
    <property type="entry name" value="E3 UBIQUITIN-PROTEIN LIGASE TRAIP"/>
    <property type="match status" value="1"/>
</dbReference>
<evidence type="ECO:0000256" key="2">
    <source>
        <dbReference type="ARBA" id="ARBA00022833"/>
    </source>
</evidence>
<reference evidence="7" key="1">
    <citation type="journal article" date="2020" name="Cell">
        <title>Large-Scale Comparative Analyses of Tick Genomes Elucidate Their Genetic Diversity and Vector Capacities.</title>
        <authorList>
            <consortium name="Tick Genome and Microbiome Consortium (TIGMIC)"/>
            <person name="Jia N."/>
            <person name="Wang J."/>
            <person name="Shi W."/>
            <person name="Du L."/>
            <person name="Sun Y."/>
            <person name="Zhan W."/>
            <person name="Jiang J.F."/>
            <person name="Wang Q."/>
            <person name="Zhang B."/>
            <person name="Ji P."/>
            <person name="Bell-Sakyi L."/>
            <person name="Cui X.M."/>
            <person name="Yuan T.T."/>
            <person name="Jiang B.G."/>
            <person name="Yang W.F."/>
            <person name="Lam T.T."/>
            <person name="Chang Q.C."/>
            <person name="Ding S.J."/>
            <person name="Wang X.J."/>
            <person name="Zhu J.G."/>
            <person name="Ruan X.D."/>
            <person name="Zhao L."/>
            <person name="Wei J.T."/>
            <person name="Ye R.Z."/>
            <person name="Que T.C."/>
            <person name="Du C.H."/>
            <person name="Zhou Y.H."/>
            <person name="Cheng J.X."/>
            <person name="Dai P.F."/>
            <person name="Guo W.B."/>
            <person name="Han X.H."/>
            <person name="Huang E.J."/>
            <person name="Li L.F."/>
            <person name="Wei W."/>
            <person name="Gao Y.C."/>
            <person name="Liu J.Z."/>
            <person name="Shao H.Z."/>
            <person name="Wang X."/>
            <person name="Wang C.C."/>
            <person name="Yang T.C."/>
            <person name="Huo Q.B."/>
            <person name="Li W."/>
            <person name="Chen H.Y."/>
            <person name="Chen S.E."/>
            <person name="Zhou L.G."/>
            <person name="Ni X.B."/>
            <person name="Tian J.H."/>
            <person name="Sheng Y."/>
            <person name="Liu T."/>
            <person name="Pan Y.S."/>
            <person name="Xia L.Y."/>
            <person name="Li J."/>
            <person name="Zhao F."/>
            <person name="Cao W.C."/>
        </authorList>
    </citation>
    <scope>NUCLEOTIDE SEQUENCE</scope>
    <source>
        <strain evidence="7">Rmic-2018</strain>
    </source>
</reference>
<dbReference type="OrthoDB" id="1714475at2759"/>
<dbReference type="VEuPathDB" id="VectorBase:LOC119169241"/>
<dbReference type="SMART" id="SM00184">
    <property type="entry name" value="RING"/>
    <property type="match status" value="1"/>
</dbReference>
<dbReference type="PANTHER" id="PTHR46569:SF1">
    <property type="entry name" value="E3 UBIQUITIN-PROTEIN LIGASE RFWD3-RELATED"/>
    <property type="match status" value="1"/>
</dbReference>
<evidence type="ECO:0000259" key="6">
    <source>
        <dbReference type="PROSITE" id="PS50089"/>
    </source>
</evidence>
<organism evidence="7 8">
    <name type="scientific">Rhipicephalus microplus</name>
    <name type="common">Cattle tick</name>
    <name type="synonym">Boophilus microplus</name>
    <dbReference type="NCBI Taxonomy" id="6941"/>
    <lineage>
        <taxon>Eukaryota</taxon>
        <taxon>Metazoa</taxon>
        <taxon>Ecdysozoa</taxon>
        <taxon>Arthropoda</taxon>
        <taxon>Chelicerata</taxon>
        <taxon>Arachnida</taxon>
        <taxon>Acari</taxon>
        <taxon>Parasitiformes</taxon>
        <taxon>Ixodida</taxon>
        <taxon>Ixodoidea</taxon>
        <taxon>Ixodidae</taxon>
        <taxon>Rhipicephalinae</taxon>
        <taxon>Rhipicephalus</taxon>
        <taxon>Boophilus</taxon>
    </lineage>
</organism>
<dbReference type="GO" id="GO:0090734">
    <property type="term" value="C:site of DNA damage"/>
    <property type="evidence" value="ECO:0007669"/>
    <property type="project" value="TreeGrafter"/>
</dbReference>
<dbReference type="GO" id="GO:0008270">
    <property type="term" value="F:zinc ion binding"/>
    <property type="evidence" value="ECO:0007669"/>
    <property type="project" value="UniProtKB-KW"/>
</dbReference>
<dbReference type="InterPro" id="IPR052639">
    <property type="entry name" value="TRAIP_ubiq-protein_ligase"/>
</dbReference>
<keyword evidence="1 3" id="KW-0863">Zinc-finger</keyword>
<dbReference type="GO" id="GO:0061630">
    <property type="term" value="F:ubiquitin protein ligase activity"/>
    <property type="evidence" value="ECO:0007669"/>
    <property type="project" value="TreeGrafter"/>
</dbReference>
<dbReference type="InterPro" id="IPR013083">
    <property type="entry name" value="Znf_RING/FYVE/PHD"/>
</dbReference>
<dbReference type="Proteomes" id="UP000821866">
    <property type="component" value="Unassembled WGS sequence"/>
</dbReference>
<keyword evidence="8" id="KW-1185">Reference proteome</keyword>
<dbReference type="GO" id="GO:0031297">
    <property type="term" value="P:replication fork processing"/>
    <property type="evidence" value="ECO:0007669"/>
    <property type="project" value="TreeGrafter"/>
</dbReference>
<keyword evidence="2" id="KW-0862">Zinc</keyword>